<dbReference type="PANTHER" id="PTHR22692:SF33">
    <property type="entry name" value="MYOSIN"/>
    <property type="match status" value="1"/>
</dbReference>
<dbReference type="WBParaSite" id="snap_masked-unitig_22105-processed-gene-0.0-mRNA-1">
    <property type="protein sequence ID" value="snap_masked-unitig_22105-processed-gene-0.0-mRNA-1"/>
    <property type="gene ID" value="snap_masked-unitig_22105-processed-gene-0.0"/>
</dbReference>
<protein>
    <submittedName>
        <fullName evidence="3">FERM_M domain-containing protein</fullName>
    </submittedName>
</protein>
<keyword evidence="2" id="KW-1185">Reference proteome</keyword>
<proteinExistence type="predicted"/>
<evidence type="ECO:0000313" key="2">
    <source>
        <dbReference type="Proteomes" id="UP000095280"/>
    </source>
</evidence>
<name>A0A1I8JP97_9PLAT</name>
<dbReference type="Gene3D" id="1.20.80.10">
    <property type="match status" value="1"/>
</dbReference>
<sequence>MKKLWSSTTVPGRDRNADIIFHYHQELPKLLRGYHKCTVDEAAELAALIYRVKFGENKNNLQHIPRSWRSIRSQKISNWSRRHTYFHMTVGNLIRGSKLLCETSLGSTRWTTC</sequence>
<accession>A0A1I8JP97</accession>
<dbReference type="GO" id="GO:0005737">
    <property type="term" value="C:cytoplasm"/>
    <property type="evidence" value="ECO:0007669"/>
    <property type="project" value="UniProtKB-SubCell"/>
</dbReference>
<organism evidence="2 3">
    <name type="scientific">Macrostomum lignano</name>
    <dbReference type="NCBI Taxonomy" id="282301"/>
    <lineage>
        <taxon>Eukaryota</taxon>
        <taxon>Metazoa</taxon>
        <taxon>Spiralia</taxon>
        <taxon>Lophotrochozoa</taxon>
        <taxon>Platyhelminthes</taxon>
        <taxon>Rhabditophora</taxon>
        <taxon>Macrostomorpha</taxon>
        <taxon>Macrostomida</taxon>
        <taxon>Macrostomidae</taxon>
        <taxon>Macrostomum</taxon>
    </lineage>
</organism>
<dbReference type="InterPro" id="IPR035963">
    <property type="entry name" value="FERM_2"/>
</dbReference>
<evidence type="ECO:0000313" key="3">
    <source>
        <dbReference type="WBParaSite" id="snap_masked-unitig_22105-processed-gene-0.0-mRNA-1"/>
    </source>
</evidence>
<dbReference type="AlphaFoldDB" id="A0A1I8JP97"/>
<feature type="domain" description="FERM central" evidence="1">
    <location>
        <begin position="21"/>
        <end position="73"/>
    </location>
</feature>
<dbReference type="InterPro" id="IPR019748">
    <property type="entry name" value="FERM_central"/>
</dbReference>
<dbReference type="SUPFAM" id="SSF47031">
    <property type="entry name" value="Second domain of FERM"/>
    <property type="match status" value="1"/>
</dbReference>
<dbReference type="Proteomes" id="UP000095280">
    <property type="component" value="Unplaced"/>
</dbReference>
<dbReference type="CDD" id="cd14473">
    <property type="entry name" value="FERM_B-lobe"/>
    <property type="match status" value="1"/>
</dbReference>
<dbReference type="PANTHER" id="PTHR22692">
    <property type="entry name" value="MYOSIN VII, XV"/>
    <property type="match status" value="1"/>
</dbReference>
<evidence type="ECO:0000259" key="1">
    <source>
        <dbReference type="Pfam" id="PF00373"/>
    </source>
</evidence>
<reference evidence="3" key="1">
    <citation type="submission" date="2016-11" db="UniProtKB">
        <authorList>
            <consortium name="WormBaseParasite"/>
        </authorList>
    </citation>
    <scope>IDENTIFICATION</scope>
</reference>
<dbReference type="Pfam" id="PF00373">
    <property type="entry name" value="FERM_M"/>
    <property type="match status" value="1"/>
</dbReference>
<dbReference type="InterPro" id="IPR014352">
    <property type="entry name" value="FERM/acyl-CoA-bd_prot_sf"/>
</dbReference>
<dbReference type="InterPro" id="IPR051567">
    <property type="entry name" value="Unconventional_Myosin_ATPase"/>
</dbReference>